<dbReference type="VEuPathDB" id="TriTrypDB:TCSYLVIO_002411"/>
<dbReference type="SMR" id="A0A2V2W767"/>
<keyword evidence="5" id="KW-0560">Oxidoreductase</keyword>
<evidence type="ECO:0000313" key="7">
    <source>
        <dbReference type="EMBL" id="PWV03533.1"/>
    </source>
</evidence>
<dbReference type="InterPro" id="IPR020946">
    <property type="entry name" value="Flavin_mOase-like"/>
</dbReference>
<evidence type="ECO:0000313" key="8">
    <source>
        <dbReference type="Proteomes" id="UP000246078"/>
    </source>
</evidence>
<keyword evidence="4" id="KW-0521">NADP</keyword>
<dbReference type="VEuPathDB" id="TriTrypDB:C3747_176g23"/>
<dbReference type="Pfam" id="PF00743">
    <property type="entry name" value="FMO-like"/>
    <property type="match status" value="1"/>
</dbReference>
<dbReference type="VEuPathDB" id="TriTrypDB:TcCLB.506739.60"/>
<comment type="similarity">
    <text evidence="1">Belongs to the FMO family.</text>
</comment>
<name>A0A2V2W767_TRYCR</name>
<dbReference type="Proteomes" id="UP000246078">
    <property type="component" value="Unassembled WGS sequence"/>
</dbReference>
<dbReference type="VEuPathDB" id="TriTrypDB:TcG_02499"/>
<dbReference type="VEuPathDB" id="TriTrypDB:TCDM_06443"/>
<dbReference type="EMBL" id="PRFC01000176">
    <property type="protein sequence ID" value="PWV03533.1"/>
    <property type="molecule type" value="Genomic_DNA"/>
</dbReference>
<dbReference type="VEuPathDB" id="TriTrypDB:TcCL_ESM06436"/>
<evidence type="ECO:0008006" key="9">
    <source>
        <dbReference type="Google" id="ProtNLM"/>
    </source>
</evidence>
<dbReference type="GO" id="GO:0004499">
    <property type="term" value="F:N,N-dimethylaniline monooxygenase activity"/>
    <property type="evidence" value="ECO:0007669"/>
    <property type="project" value="InterPro"/>
</dbReference>
<gene>
    <name evidence="7" type="ORF">C3747_176g23</name>
</gene>
<dbReference type="InterPro" id="IPR000960">
    <property type="entry name" value="Flavin_mOase"/>
</dbReference>
<dbReference type="VEuPathDB" id="TriTrypDB:TcBrA4_0116620"/>
<dbReference type="GO" id="GO:0050661">
    <property type="term" value="F:NADP binding"/>
    <property type="evidence" value="ECO:0007669"/>
    <property type="project" value="InterPro"/>
</dbReference>
<feature type="region of interest" description="Disordered" evidence="6">
    <location>
        <begin position="385"/>
        <end position="405"/>
    </location>
</feature>
<dbReference type="Gene3D" id="3.50.50.60">
    <property type="entry name" value="FAD/NAD(P)-binding domain"/>
    <property type="match status" value="2"/>
</dbReference>
<comment type="caution">
    <text evidence="7">The sequence shown here is derived from an EMBL/GenBank/DDBJ whole genome shotgun (WGS) entry which is preliminary data.</text>
</comment>
<keyword evidence="3" id="KW-0274">FAD</keyword>
<dbReference type="OrthoDB" id="66881at2759"/>
<dbReference type="VEuPathDB" id="TriTrypDB:TcCLB.510819.70"/>
<dbReference type="InterPro" id="IPR050346">
    <property type="entry name" value="FMO-like"/>
</dbReference>
<keyword evidence="2" id="KW-0285">Flavoprotein</keyword>
<dbReference type="AlphaFoldDB" id="A0A2V2W767"/>
<dbReference type="VEuPathDB" id="TriTrypDB:Tc_MARK_1126"/>
<evidence type="ECO:0000256" key="1">
    <source>
        <dbReference type="ARBA" id="ARBA00009183"/>
    </source>
</evidence>
<evidence type="ECO:0000256" key="6">
    <source>
        <dbReference type="SAM" id="MobiDB-lite"/>
    </source>
</evidence>
<evidence type="ECO:0000256" key="2">
    <source>
        <dbReference type="ARBA" id="ARBA00022630"/>
    </source>
</evidence>
<dbReference type="PANTHER" id="PTHR23023">
    <property type="entry name" value="DIMETHYLANILINE MONOOXYGENASE"/>
    <property type="match status" value="1"/>
</dbReference>
<organism evidence="7 8">
    <name type="scientific">Trypanosoma cruzi</name>
    <dbReference type="NCBI Taxonomy" id="5693"/>
    <lineage>
        <taxon>Eukaryota</taxon>
        <taxon>Discoba</taxon>
        <taxon>Euglenozoa</taxon>
        <taxon>Kinetoplastea</taxon>
        <taxon>Metakinetoplastina</taxon>
        <taxon>Trypanosomatida</taxon>
        <taxon>Trypanosomatidae</taxon>
        <taxon>Trypanosoma</taxon>
        <taxon>Schizotrypanum</taxon>
    </lineage>
</organism>
<dbReference type="PRINTS" id="PR00370">
    <property type="entry name" value="FMOXYGENASE"/>
</dbReference>
<dbReference type="InterPro" id="IPR036188">
    <property type="entry name" value="FAD/NAD-bd_sf"/>
</dbReference>
<dbReference type="VEuPathDB" id="TriTrypDB:BCY84_21745"/>
<evidence type="ECO:0000256" key="3">
    <source>
        <dbReference type="ARBA" id="ARBA00022827"/>
    </source>
</evidence>
<dbReference type="VEuPathDB" id="TriTrypDB:C4B63_83g28"/>
<dbReference type="SUPFAM" id="SSF51905">
    <property type="entry name" value="FAD/NAD(P)-binding domain"/>
    <property type="match status" value="1"/>
</dbReference>
<proteinExistence type="inferred from homology"/>
<evidence type="ECO:0000256" key="4">
    <source>
        <dbReference type="ARBA" id="ARBA00022857"/>
    </source>
</evidence>
<sequence length="551" mass="61897">MLSCAVIGCGAAGMAACTALRRSGLLVTCFELAADPGGIWNSDPRSPFSSRGLVSPVHPTMRCVLPKDLISFGDLRFDYTVPQFPHHSSVCRYLEQYAEKMGIRGLVRFNTKVQSVRYEERDALWRIITVNVVNGDVFEWSFDKVCVCTGQTQEPRYPDGIKELLEPYLREGGELHHASHVKDFRQFKGKRVVIVGDGVTACDYCWELLRSGSDVYQSSCQSLYMPQQRQQQQQLENGANWSSLKMHEGGAMRDAASAALHLLSCSPGWRKDITKGNRIVSNWIKFRNIACWGGMPGVGHPLRSEGRGILFAEQPKRIVDIIAEAKTRSMARDRQGGIQSSDDTPGEIFVDNIDAIICATGYHTRYPFLHRDMRNVVEGSSLLQISKGEGGQSPPSHGDSTGKEMHHHRGLYLGTLYVHRPSIAFVGIQKELLPPFMLFEAQAKFISYAFTHRVKLPVGVEGLLSRQSELMKRYPLLENLYHPQGLGLYSALYFNVLQEELQVGSRNTYTASIVERRSWILTTSLLRLVHKLRSVAPLKRKRQHVLFSNAI</sequence>
<accession>A0A2V2W767</accession>
<dbReference type="OMA" id="VSAYDYC"/>
<protein>
    <recommendedName>
        <fullName evidence="9">Flavin-containing monooxygenase</fullName>
    </recommendedName>
</protein>
<dbReference type="GO" id="GO:0050660">
    <property type="term" value="F:flavin adenine dinucleotide binding"/>
    <property type="evidence" value="ECO:0007669"/>
    <property type="project" value="InterPro"/>
</dbReference>
<reference evidence="7 8" key="1">
    <citation type="journal article" date="2018" name="Microb. Genom.">
        <title>Expanding an expanded genome: long-read sequencing of Trypanosoma cruzi.</title>
        <authorList>
            <person name="Berna L."/>
            <person name="Rodriguez M."/>
            <person name="Chiribao M.L."/>
            <person name="Parodi-Talice A."/>
            <person name="Pita S."/>
            <person name="Rijo G."/>
            <person name="Alvarez-Valin F."/>
            <person name="Robello C."/>
        </authorList>
    </citation>
    <scope>NUCLEOTIDE SEQUENCE [LARGE SCALE GENOMIC DNA]</scope>
    <source>
        <strain evidence="7 8">TCC</strain>
    </source>
</reference>
<evidence type="ECO:0000256" key="5">
    <source>
        <dbReference type="ARBA" id="ARBA00023002"/>
    </source>
</evidence>